<dbReference type="AlphaFoldDB" id="A0A846N2P6"/>
<dbReference type="EMBL" id="JAASRM010000001">
    <property type="protein sequence ID" value="NIK90198.1"/>
    <property type="molecule type" value="Genomic_DNA"/>
</dbReference>
<gene>
    <name evidence="1" type="ORF">FHS83_003516</name>
</gene>
<keyword evidence="2" id="KW-1185">Reference proteome</keyword>
<reference evidence="1 2" key="1">
    <citation type="submission" date="2020-03" db="EMBL/GenBank/DDBJ databases">
        <title>Genomic Encyclopedia of Type Strains, Phase IV (KMG-IV): sequencing the most valuable type-strain genomes for metagenomic binning, comparative biology and taxonomic classification.</title>
        <authorList>
            <person name="Goeker M."/>
        </authorList>
    </citation>
    <scope>NUCLEOTIDE SEQUENCE [LARGE SCALE GENOMIC DNA]</scope>
    <source>
        <strain evidence="1 2">DSM 19867</strain>
    </source>
</reference>
<protein>
    <submittedName>
        <fullName evidence="1">Uncharacterized protein</fullName>
    </submittedName>
</protein>
<comment type="caution">
    <text evidence="1">The sequence shown here is derived from an EMBL/GenBank/DDBJ whole genome shotgun (WGS) entry which is preliminary data.</text>
</comment>
<accession>A0A846N2P6</accession>
<organism evidence="1 2">
    <name type="scientific">Rhizomicrobium palustre</name>
    <dbReference type="NCBI Taxonomy" id="189966"/>
    <lineage>
        <taxon>Bacteria</taxon>
        <taxon>Pseudomonadati</taxon>
        <taxon>Pseudomonadota</taxon>
        <taxon>Alphaproteobacteria</taxon>
        <taxon>Micropepsales</taxon>
        <taxon>Micropepsaceae</taxon>
        <taxon>Rhizomicrobium</taxon>
    </lineage>
</organism>
<dbReference type="Proteomes" id="UP000570514">
    <property type="component" value="Unassembled WGS sequence"/>
</dbReference>
<evidence type="ECO:0000313" key="1">
    <source>
        <dbReference type="EMBL" id="NIK90198.1"/>
    </source>
</evidence>
<proteinExistence type="predicted"/>
<evidence type="ECO:0000313" key="2">
    <source>
        <dbReference type="Proteomes" id="UP000570514"/>
    </source>
</evidence>
<name>A0A846N2P6_9PROT</name>
<sequence>MGLRGGGRGYLYVRRLCGVHQQRQPHATAPPRDLPFPRRQNHIRCLPRRKHCASSGLDHALDVGSAGPKCK</sequence>